<accession>A0A8J2S1K2</accession>
<gene>
    <name evidence="2" type="ORF">DGAL_LOCUS14636</name>
</gene>
<feature type="compositionally biased region" description="Polar residues" evidence="1">
    <location>
        <begin position="99"/>
        <end position="111"/>
    </location>
</feature>
<feature type="compositionally biased region" description="Basic and acidic residues" evidence="1">
    <location>
        <begin position="24"/>
        <end position="42"/>
    </location>
</feature>
<reference evidence="2" key="1">
    <citation type="submission" date="2021-11" db="EMBL/GenBank/DDBJ databases">
        <authorList>
            <person name="Schell T."/>
        </authorList>
    </citation>
    <scope>NUCLEOTIDE SEQUENCE</scope>
    <source>
        <strain evidence="2">M5</strain>
    </source>
</reference>
<evidence type="ECO:0000313" key="2">
    <source>
        <dbReference type="EMBL" id="CAH0111027.1"/>
    </source>
</evidence>
<proteinExistence type="predicted"/>
<evidence type="ECO:0000256" key="1">
    <source>
        <dbReference type="SAM" id="MobiDB-lite"/>
    </source>
</evidence>
<protein>
    <submittedName>
        <fullName evidence="2">Uncharacterized protein</fullName>
    </submittedName>
</protein>
<dbReference type="Proteomes" id="UP000789390">
    <property type="component" value="Unassembled WGS sequence"/>
</dbReference>
<dbReference type="EMBL" id="CAKKLH010000309">
    <property type="protein sequence ID" value="CAH0111027.1"/>
    <property type="molecule type" value="Genomic_DNA"/>
</dbReference>
<evidence type="ECO:0000313" key="3">
    <source>
        <dbReference type="Proteomes" id="UP000789390"/>
    </source>
</evidence>
<organism evidence="2 3">
    <name type="scientific">Daphnia galeata</name>
    <dbReference type="NCBI Taxonomy" id="27404"/>
    <lineage>
        <taxon>Eukaryota</taxon>
        <taxon>Metazoa</taxon>
        <taxon>Ecdysozoa</taxon>
        <taxon>Arthropoda</taxon>
        <taxon>Crustacea</taxon>
        <taxon>Branchiopoda</taxon>
        <taxon>Diplostraca</taxon>
        <taxon>Cladocera</taxon>
        <taxon>Anomopoda</taxon>
        <taxon>Daphniidae</taxon>
        <taxon>Daphnia</taxon>
    </lineage>
</organism>
<dbReference type="AlphaFoldDB" id="A0A8J2S1K2"/>
<name>A0A8J2S1K2_9CRUS</name>
<keyword evidence="3" id="KW-1185">Reference proteome</keyword>
<sequence length="131" mass="14666">MMRMTTFSHFLTVSQGLSKSKRKEFRDKELERLREREKKKTENVTSGKGNDTKVDNALDFIPPPRRPSVEIPLLRLGRLAAKFPDHLGKDSSEQKCCSIKSSNQDAETTFIPSGGRGRGILGPTATAWGNF</sequence>
<feature type="region of interest" description="Disordered" evidence="1">
    <location>
        <begin position="99"/>
        <end position="118"/>
    </location>
</feature>
<feature type="region of interest" description="Disordered" evidence="1">
    <location>
        <begin position="13"/>
        <end position="63"/>
    </location>
</feature>
<comment type="caution">
    <text evidence="2">The sequence shown here is derived from an EMBL/GenBank/DDBJ whole genome shotgun (WGS) entry which is preliminary data.</text>
</comment>